<dbReference type="AlphaFoldDB" id="A0A1H6M6T4"/>
<evidence type="ECO:0000313" key="2">
    <source>
        <dbReference type="Proteomes" id="UP000198988"/>
    </source>
</evidence>
<reference evidence="2" key="1">
    <citation type="submission" date="2016-06" db="EMBL/GenBank/DDBJ databases">
        <authorList>
            <person name="Petersen J."/>
            <person name="Sayavedra L."/>
        </authorList>
    </citation>
    <scope>NUCLEOTIDE SEQUENCE [LARGE SCALE GENOMIC DNA]</scope>
    <source>
        <strain evidence="2">BazSymA</strain>
    </source>
</reference>
<proteinExistence type="predicted"/>
<evidence type="ECO:0000313" key="1">
    <source>
        <dbReference type="EMBL" id="SEH93321.1"/>
    </source>
</evidence>
<sequence length="41" mass="4587">MHITSSAITLIYLLSPDALLKGDYSNVYCVSVPNWFPDDNL</sequence>
<name>A0A1H6M6T4_9GAMM</name>
<dbReference type="EMBL" id="CDSC02000334">
    <property type="protein sequence ID" value="SEH93321.1"/>
    <property type="molecule type" value="Genomic_DNA"/>
</dbReference>
<protein>
    <submittedName>
        <fullName evidence="1">Uncharacterized protein</fullName>
    </submittedName>
</protein>
<gene>
    <name evidence="1" type="ORF">BAZSYMA_ACONTIG255105_0</name>
</gene>
<accession>A0A1H6M6T4</accession>
<dbReference type="Proteomes" id="UP000198988">
    <property type="component" value="Unassembled WGS sequence"/>
</dbReference>
<organism evidence="1 2">
    <name type="scientific">Bathymodiolus azoricus thioautotrophic gill symbiont</name>
    <dbReference type="NCBI Taxonomy" id="235205"/>
    <lineage>
        <taxon>Bacteria</taxon>
        <taxon>Pseudomonadati</taxon>
        <taxon>Pseudomonadota</taxon>
        <taxon>Gammaproteobacteria</taxon>
        <taxon>sulfur-oxidizing symbionts</taxon>
    </lineage>
</organism>